<dbReference type="Pfam" id="PF01595">
    <property type="entry name" value="CNNM"/>
    <property type="match status" value="1"/>
</dbReference>
<sequence length="392" mass="42545">MGSDDAGAISDLAHHATVLVADINSVAMSTDVGLLIAYVLLALLFSFLCSVAEASLLSITPAYVAGLREKNPKRAELLRQLKGEKIDQSLAAILTVNTIAHTVGAIGAGSKATVVFGDVWFGVFSAVMTLLILFLSEIVPKTLGAVYWREVSGLTAIYVNFLIKSMYPLIIVSELITKWISGGKKTGDFDREEFVAMAGLGHEMGHLNERESAIIGNLFGFKSLKTSAIMTPRVVVAAVKADMTVDEALEKTSSVPFSRLPIYPETIDEVTGFVLREDLLLAQSREQGAELVDKYRRDLVAVLDTLPVSKVLETLLQERQHIALVVGEYGETEGIVTLEDVVETLLGSEILDEGDRVVDMQRLAQQLRKKRAERMGIKLGEDGVPDIPSKTS</sequence>
<feature type="domain" description="CBS" evidence="10">
    <location>
        <begin position="230"/>
        <end position="290"/>
    </location>
</feature>
<keyword evidence="2 8" id="KW-0812">Transmembrane</keyword>
<dbReference type="Pfam" id="PF00571">
    <property type="entry name" value="CBS"/>
    <property type="match status" value="2"/>
</dbReference>
<keyword evidence="4 8" id="KW-1133">Transmembrane helix</keyword>
<keyword evidence="6 8" id="KW-0472">Membrane</keyword>
<dbReference type="PROSITE" id="PS51846">
    <property type="entry name" value="CNNM"/>
    <property type="match status" value="1"/>
</dbReference>
<dbReference type="PANTHER" id="PTHR22777">
    <property type="entry name" value="HEMOLYSIN-RELATED"/>
    <property type="match status" value="1"/>
</dbReference>
<evidence type="ECO:0000256" key="2">
    <source>
        <dbReference type="ARBA" id="ARBA00022692"/>
    </source>
</evidence>
<evidence type="ECO:0000256" key="5">
    <source>
        <dbReference type="ARBA" id="ARBA00023122"/>
    </source>
</evidence>
<evidence type="ECO:0000313" key="12">
    <source>
        <dbReference type="EMBL" id="UOD49492.1"/>
    </source>
</evidence>
<gene>
    <name evidence="12" type="ORF">DHf2319_08360</name>
</gene>
<dbReference type="SMART" id="SM00116">
    <property type="entry name" value="CBS"/>
    <property type="match status" value="2"/>
</dbReference>
<name>A0ABY4AK93_9BURK</name>
<evidence type="ECO:0000256" key="6">
    <source>
        <dbReference type="ARBA" id="ARBA00023136"/>
    </source>
</evidence>
<reference evidence="12 13" key="1">
    <citation type="submission" date="2020-11" db="EMBL/GenBank/DDBJ databases">
        <title>Algicoccus daihaiensis sp.nov., isolated from Daihai Lake in Inner Mongolia.</title>
        <authorList>
            <person name="Kai J."/>
        </authorList>
    </citation>
    <scope>NUCLEOTIDE SEQUENCE [LARGE SCALE GENOMIC DNA]</scope>
    <source>
        <strain evidence="13">f23</strain>
    </source>
</reference>
<evidence type="ECO:0000256" key="8">
    <source>
        <dbReference type="PROSITE-ProRule" id="PRU01193"/>
    </source>
</evidence>
<dbReference type="InterPro" id="IPR046342">
    <property type="entry name" value="CBS_dom_sf"/>
</dbReference>
<proteinExistence type="predicted"/>
<dbReference type="InterPro" id="IPR000644">
    <property type="entry name" value="CBS_dom"/>
</dbReference>
<dbReference type="CDD" id="cd04590">
    <property type="entry name" value="CBS_pair_CorC_HlyC_assoc"/>
    <property type="match status" value="1"/>
</dbReference>
<evidence type="ECO:0000256" key="1">
    <source>
        <dbReference type="ARBA" id="ARBA00004141"/>
    </source>
</evidence>
<organism evidence="12 13">
    <name type="scientific">Orrella daihaiensis</name>
    <dbReference type="NCBI Taxonomy" id="2782176"/>
    <lineage>
        <taxon>Bacteria</taxon>
        <taxon>Pseudomonadati</taxon>
        <taxon>Pseudomonadota</taxon>
        <taxon>Betaproteobacteria</taxon>
        <taxon>Burkholderiales</taxon>
        <taxon>Alcaligenaceae</taxon>
        <taxon>Orrella</taxon>
    </lineage>
</organism>
<accession>A0ABY4AK93</accession>
<keyword evidence="5 7" id="KW-0129">CBS domain</keyword>
<dbReference type="RefSeq" id="WP_243477717.1">
    <property type="nucleotide sequence ID" value="NZ_CP063982.1"/>
</dbReference>
<keyword evidence="13" id="KW-1185">Reference proteome</keyword>
<dbReference type="PANTHER" id="PTHR22777:SF4">
    <property type="entry name" value="UPF0053 PROTEIN SLL1254"/>
    <property type="match status" value="1"/>
</dbReference>
<dbReference type="Gene3D" id="3.10.580.10">
    <property type="entry name" value="CBS-domain"/>
    <property type="match status" value="1"/>
</dbReference>
<protein>
    <submittedName>
        <fullName evidence="12">HlyC/CorC family transporter</fullName>
    </submittedName>
</protein>
<dbReference type="EMBL" id="CP063982">
    <property type="protein sequence ID" value="UOD49492.1"/>
    <property type="molecule type" value="Genomic_DNA"/>
</dbReference>
<feature type="transmembrane region" description="Helical" evidence="9">
    <location>
        <begin position="119"/>
        <end position="139"/>
    </location>
</feature>
<keyword evidence="3" id="KW-0677">Repeat</keyword>
<evidence type="ECO:0000256" key="3">
    <source>
        <dbReference type="ARBA" id="ARBA00022737"/>
    </source>
</evidence>
<dbReference type="InterPro" id="IPR002550">
    <property type="entry name" value="CNNM"/>
</dbReference>
<dbReference type="InterPro" id="IPR044751">
    <property type="entry name" value="Ion_transp-like_CBS"/>
</dbReference>
<evidence type="ECO:0000256" key="4">
    <source>
        <dbReference type="ARBA" id="ARBA00022989"/>
    </source>
</evidence>
<evidence type="ECO:0000313" key="13">
    <source>
        <dbReference type="Proteomes" id="UP000831607"/>
    </source>
</evidence>
<dbReference type="SUPFAM" id="SSF54631">
    <property type="entry name" value="CBS-domain pair"/>
    <property type="match status" value="1"/>
</dbReference>
<feature type="transmembrane region" description="Helical" evidence="9">
    <location>
        <begin position="35"/>
        <end position="65"/>
    </location>
</feature>
<evidence type="ECO:0000259" key="10">
    <source>
        <dbReference type="PROSITE" id="PS51371"/>
    </source>
</evidence>
<evidence type="ECO:0000256" key="7">
    <source>
        <dbReference type="PROSITE-ProRule" id="PRU00703"/>
    </source>
</evidence>
<comment type="subcellular location">
    <subcellularLocation>
        <location evidence="1">Membrane</location>
        <topology evidence="1">Multi-pass membrane protein</topology>
    </subcellularLocation>
</comment>
<evidence type="ECO:0000259" key="11">
    <source>
        <dbReference type="PROSITE" id="PS51846"/>
    </source>
</evidence>
<feature type="domain" description="CNNM transmembrane" evidence="11">
    <location>
        <begin position="28"/>
        <end position="211"/>
    </location>
</feature>
<dbReference type="Proteomes" id="UP000831607">
    <property type="component" value="Chromosome"/>
</dbReference>
<feature type="transmembrane region" description="Helical" evidence="9">
    <location>
        <begin position="151"/>
        <end position="170"/>
    </location>
</feature>
<feature type="domain" description="CBS" evidence="10">
    <location>
        <begin position="295"/>
        <end position="353"/>
    </location>
</feature>
<evidence type="ECO:0000256" key="9">
    <source>
        <dbReference type="SAM" id="Phobius"/>
    </source>
</evidence>
<dbReference type="PROSITE" id="PS51371">
    <property type="entry name" value="CBS"/>
    <property type="match status" value="2"/>
</dbReference>